<protein>
    <submittedName>
        <fullName evidence="1">Uncharacterized protein</fullName>
    </submittedName>
</protein>
<proteinExistence type="predicted"/>
<reference evidence="2" key="1">
    <citation type="journal article" date="2019" name="Int. J. Syst. Evol. Microbiol.">
        <title>The Global Catalogue of Microorganisms (GCM) 10K type strain sequencing project: providing services to taxonomists for standard genome sequencing and annotation.</title>
        <authorList>
            <consortium name="The Broad Institute Genomics Platform"/>
            <consortium name="The Broad Institute Genome Sequencing Center for Infectious Disease"/>
            <person name="Wu L."/>
            <person name="Ma J."/>
        </authorList>
    </citation>
    <scope>NUCLEOTIDE SEQUENCE [LARGE SCALE GENOMIC DNA]</scope>
    <source>
        <strain evidence="2">KLKA75</strain>
    </source>
</reference>
<dbReference type="RefSeq" id="WP_378253698.1">
    <property type="nucleotide sequence ID" value="NZ_JBHSIT010000002.1"/>
</dbReference>
<evidence type="ECO:0000313" key="1">
    <source>
        <dbReference type="EMBL" id="MFC4907715.1"/>
    </source>
</evidence>
<name>A0ABV9TUB9_9ACTN</name>
<keyword evidence="2" id="KW-1185">Reference proteome</keyword>
<accession>A0ABV9TUB9</accession>
<sequence>MDRWNRIHTMYARDHDGALHPHALHVLTFTTEGVCRIVAFHGSDLFPLFGL</sequence>
<dbReference type="Proteomes" id="UP001595872">
    <property type="component" value="Unassembled WGS sequence"/>
</dbReference>
<comment type="caution">
    <text evidence="1">The sequence shown here is derived from an EMBL/GenBank/DDBJ whole genome shotgun (WGS) entry which is preliminary data.</text>
</comment>
<dbReference type="EMBL" id="JBHSIT010000002">
    <property type="protein sequence ID" value="MFC4907715.1"/>
    <property type="molecule type" value="Genomic_DNA"/>
</dbReference>
<gene>
    <name evidence="1" type="ORF">ACFPCY_10315</name>
</gene>
<evidence type="ECO:0000313" key="2">
    <source>
        <dbReference type="Proteomes" id="UP001595872"/>
    </source>
</evidence>
<organism evidence="1 2">
    <name type="scientific">Actinomadura gamaensis</name>
    <dbReference type="NCBI Taxonomy" id="1763541"/>
    <lineage>
        <taxon>Bacteria</taxon>
        <taxon>Bacillati</taxon>
        <taxon>Actinomycetota</taxon>
        <taxon>Actinomycetes</taxon>
        <taxon>Streptosporangiales</taxon>
        <taxon>Thermomonosporaceae</taxon>
        <taxon>Actinomadura</taxon>
    </lineage>
</organism>